<accession>A0ABS3QW18</accession>
<dbReference type="InterPro" id="IPR036291">
    <property type="entry name" value="NAD(P)-bd_dom_sf"/>
</dbReference>
<proteinExistence type="predicted"/>
<evidence type="ECO:0000313" key="3">
    <source>
        <dbReference type="Proteomes" id="UP000666915"/>
    </source>
</evidence>
<dbReference type="Proteomes" id="UP000666915">
    <property type="component" value="Unassembled WGS sequence"/>
</dbReference>
<gene>
    <name evidence="2" type="ORF">J4557_11615</name>
</gene>
<dbReference type="Pfam" id="PF01370">
    <property type="entry name" value="Epimerase"/>
    <property type="match status" value="1"/>
</dbReference>
<sequence length="305" mass="32033">MPFHLIIGAGGTGAATARLLAGEGERVRLVTRRGGGPEHPLIERVALDATDTGALARAAEGAATVVNAAMTAYDTWPRTLPPLFGSILAAAERSGAGYVMLGNLYGYGPVDGPVTEDLPLAATGPKGRVRAELWQAAKEAHDAGRVRVAEVRAGQFLGAGASSPFTLLVQPNVLAGRLALVPADLDVPQSFTAVGDAARTIVALSRDDRAWGRAWHAPTIDVSVRETAERLAVLAGAPAPRLEVMTDRDLTLLGLGNPFWNELFETEHMSHRPFAVDSSAVRRAFGLTASDLDAVLKESLEPAAR</sequence>
<dbReference type="RefSeq" id="WP_208266522.1">
    <property type="nucleotide sequence ID" value="NZ_BAAAGM010000060.1"/>
</dbReference>
<comment type="caution">
    <text evidence="2">The sequence shown here is derived from an EMBL/GenBank/DDBJ whole genome shotgun (WGS) entry which is preliminary data.</text>
</comment>
<organism evidence="2 3">
    <name type="scientific">Actinomadura nitritigenes</name>
    <dbReference type="NCBI Taxonomy" id="134602"/>
    <lineage>
        <taxon>Bacteria</taxon>
        <taxon>Bacillati</taxon>
        <taxon>Actinomycetota</taxon>
        <taxon>Actinomycetes</taxon>
        <taxon>Streptosporangiales</taxon>
        <taxon>Thermomonosporaceae</taxon>
        <taxon>Actinomadura</taxon>
    </lineage>
</organism>
<dbReference type="InterPro" id="IPR001509">
    <property type="entry name" value="Epimerase_deHydtase"/>
</dbReference>
<keyword evidence="3" id="KW-1185">Reference proteome</keyword>
<evidence type="ECO:0000259" key="1">
    <source>
        <dbReference type="Pfam" id="PF01370"/>
    </source>
</evidence>
<protein>
    <submittedName>
        <fullName evidence="2">NAD-dependent epimerase/dehydratase family protein</fullName>
    </submittedName>
</protein>
<feature type="domain" description="NAD-dependent epimerase/dehydratase" evidence="1">
    <location>
        <begin position="5"/>
        <end position="207"/>
    </location>
</feature>
<dbReference type="Gene3D" id="3.40.50.720">
    <property type="entry name" value="NAD(P)-binding Rossmann-like Domain"/>
    <property type="match status" value="1"/>
</dbReference>
<evidence type="ECO:0000313" key="2">
    <source>
        <dbReference type="EMBL" id="MBO2438168.1"/>
    </source>
</evidence>
<name>A0ABS3QW18_9ACTN</name>
<dbReference type="SUPFAM" id="SSF51735">
    <property type="entry name" value="NAD(P)-binding Rossmann-fold domains"/>
    <property type="match status" value="1"/>
</dbReference>
<reference evidence="2 3" key="1">
    <citation type="submission" date="2021-03" db="EMBL/GenBank/DDBJ databases">
        <authorList>
            <person name="Kanchanasin P."/>
            <person name="Saeng-In P."/>
            <person name="Phongsopitanun W."/>
            <person name="Yuki M."/>
            <person name="Kudo T."/>
            <person name="Ohkuma M."/>
            <person name="Tanasupawat S."/>
        </authorList>
    </citation>
    <scope>NUCLEOTIDE SEQUENCE [LARGE SCALE GENOMIC DNA]</scope>
    <source>
        <strain evidence="2 3">L46</strain>
    </source>
</reference>
<dbReference type="EMBL" id="JAGEOK010000007">
    <property type="protein sequence ID" value="MBO2438168.1"/>
    <property type="molecule type" value="Genomic_DNA"/>
</dbReference>